<feature type="compositionally biased region" description="Polar residues" evidence="1">
    <location>
        <begin position="154"/>
        <end position="168"/>
    </location>
</feature>
<feature type="compositionally biased region" description="Polar residues" evidence="1">
    <location>
        <begin position="376"/>
        <end position="408"/>
    </location>
</feature>
<reference evidence="2 3" key="1">
    <citation type="submission" date="2024-01" db="EMBL/GenBank/DDBJ databases">
        <title>A draft genome for a cacao thread blight-causing isolate of Paramarasmius palmivorus.</title>
        <authorList>
            <person name="Baruah I.K."/>
            <person name="Bukari Y."/>
            <person name="Amoako-Attah I."/>
            <person name="Meinhardt L.W."/>
            <person name="Bailey B.A."/>
            <person name="Cohen S.P."/>
        </authorList>
    </citation>
    <scope>NUCLEOTIDE SEQUENCE [LARGE SCALE GENOMIC DNA]</scope>
    <source>
        <strain evidence="2 3">GH-12</strain>
    </source>
</reference>
<dbReference type="EMBL" id="JAYKXP010000023">
    <property type="protein sequence ID" value="KAK7045787.1"/>
    <property type="molecule type" value="Genomic_DNA"/>
</dbReference>
<evidence type="ECO:0000256" key="1">
    <source>
        <dbReference type="SAM" id="MobiDB-lite"/>
    </source>
</evidence>
<name>A0AAW0D2W0_9AGAR</name>
<feature type="region of interest" description="Disordered" evidence="1">
    <location>
        <begin position="337"/>
        <end position="492"/>
    </location>
</feature>
<sequence length="908" mass="97897">MSPRRSARTKREVLTGPSGKPTATSACPDPKGKKARKKVEESRLKRAQQVATPTVADLKKATEAKAQADADAKAAQAAHASADQAWNEAQIEADNNPSRQASKRVRDTEALCKTALTKRKAAEAKQRRAQTHLGQVSSTFAESLNRAQMAAKSQGHSQVSGDSDSELSSVPDDDDDGGLEQVLDAVVELDCSLPPSQVAEQNAKKVSDTVPSQSSPSGGQQTVSARLNSIELPHPEGKSSPSPVITGGEEPVGTSTGEPPATDTPIDTVTAIQPMPSVRPAVVNTSSTTGSAAAEEAPPAEALTNAASTTAPPSRLSSPKPDSLVGCPLSLMAHAVDMDQGRPASPTTAADLLPLREFEDIAPPSDLPSPPSESSQAILSPTTARISTPSLTATPNASLQNLRWSSSAGDDPANLFTPSPPTRKLPQLRVKDLFDREIDEATEPEVNQEPIPQPVLKRSRGESDNEAEIEPSLDDENEDHEKSPNTLGSQRALKRFKAVISFSDDELDELEDQPPRLIRLFKKRMRAILSDDEDASPPPAKKSRKPSPRGTNSEASSADVQGTKKTAKGRRNASKKKASTTRRKGATRKSAQPAETGVDEQSTANKAPRKRRNLGQAKVDMVLEDPDDSPVLDGDSKLKGIRRWYTNSIIGEGPSAIQEPKKQLGLRSHLYEAASTSPELATTSREIALTSMISTRNNLICRYHSITEKSTARAVQVDGDDDTLFGRPWPPLHKAVKAKLLEEQQKAAKQAAQNGVFELPKEWQVPGWNKVHSRHPLAADCGCNINDMLLEMYLWKTGELSSITASVTDDWRGDFLTPRQRALVCSQHRYWSLLDVDDMYSMASEDGKWVRRDEGYARRVQAARAQEKANAKAQEAVDNVATDEAAYVAGMALFDNANLVKIAPDADV</sequence>
<feature type="region of interest" description="Disordered" evidence="1">
    <location>
        <begin position="69"/>
        <end position="323"/>
    </location>
</feature>
<proteinExistence type="predicted"/>
<feature type="region of interest" description="Disordered" evidence="1">
    <location>
        <begin position="529"/>
        <end position="631"/>
    </location>
</feature>
<feature type="compositionally biased region" description="Acidic residues" evidence="1">
    <location>
        <begin position="464"/>
        <end position="478"/>
    </location>
</feature>
<feature type="compositionally biased region" description="Polar residues" evidence="1">
    <location>
        <begin position="550"/>
        <end position="564"/>
    </location>
</feature>
<feature type="compositionally biased region" description="Basic residues" evidence="1">
    <location>
        <begin position="565"/>
        <end position="587"/>
    </location>
</feature>
<accession>A0AAW0D2W0</accession>
<evidence type="ECO:0000313" key="2">
    <source>
        <dbReference type="EMBL" id="KAK7045787.1"/>
    </source>
</evidence>
<evidence type="ECO:0000313" key="3">
    <source>
        <dbReference type="Proteomes" id="UP001383192"/>
    </source>
</evidence>
<keyword evidence="3" id="KW-1185">Reference proteome</keyword>
<feature type="compositionally biased region" description="Low complexity" evidence="1">
    <location>
        <begin position="209"/>
        <end position="224"/>
    </location>
</feature>
<dbReference type="AlphaFoldDB" id="A0AAW0D2W0"/>
<gene>
    <name evidence="2" type="ORF">VNI00_007188</name>
</gene>
<feature type="compositionally biased region" description="Polar residues" evidence="1">
    <location>
        <begin position="132"/>
        <end position="146"/>
    </location>
</feature>
<evidence type="ECO:0008006" key="4">
    <source>
        <dbReference type="Google" id="ProtNLM"/>
    </source>
</evidence>
<feature type="region of interest" description="Disordered" evidence="1">
    <location>
        <begin position="1"/>
        <end position="57"/>
    </location>
</feature>
<comment type="caution">
    <text evidence="2">The sequence shown here is derived from an EMBL/GenBank/DDBJ whole genome shotgun (WGS) entry which is preliminary data.</text>
</comment>
<organism evidence="2 3">
    <name type="scientific">Paramarasmius palmivorus</name>
    <dbReference type="NCBI Taxonomy" id="297713"/>
    <lineage>
        <taxon>Eukaryota</taxon>
        <taxon>Fungi</taxon>
        <taxon>Dikarya</taxon>
        <taxon>Basidiomycota</taxon>
        <taxon>Agaricomycotina</taxon>
        <taxon>Agaricomycetes</taxon>
        <taxon>Agaricomycetidae</taxon>
        <taxon>Agaricales</taxon>
        <taxon>Marasmiineae</taxon>
        <taxon>Marasmiaceae</taxon>
        <taxon>Paramarasmius</taxon>
    </lineage>
</organism>
<feature type="compositionally biased region" description="Low complexity" evidence="1">
    <location>
        <begin position="73"/>
        <end position="85"/>
    </location>
</feature>
<feature type="compositionally biased region" description="Low complexity" evidence="1">
    <location>
        <begin position="281"/>
        <end position="308"/>
    </location>
</feature>
<protein>
    <recommendedName>
        <fullName evidence="4">Ubiquitin-like protease family profile domain-containing protein</fullName>
    </recommendedName>
</protein>
<dbReference type="Proteomes" id="UP001383192">
    <property type="component" value="Unassembled WGS sequence"/>
</dbReference>